<feature type="domain" description="Zn(2)-C6 fungal-type" evidence="3">
    <location>
        <begin position="15"/>
        <end position="45"/>
    </location>
</feature>
<sequence length="403" mass="44645">MPLAMDRPHTKSRLGCKECKLRRVKCDESRPVCARCSRSRRQCSYLADIPTLPASPSSTSTSNSTSSAAFQPLPVAAPDPSPNHAGAGAAPRHLALEERYGLLHLNLLHYFEHELIESMGSVHPGLQATLPMLTAEAFKVPYLMDELLALSAAHKSTQAPETRFLYATEATRLQTRALEALNRLKPQVSAENCMPMFIFSSLVGQQALFDVSSAVHDDLGTVLEGLIHCIGLHRGIGIIANSAWPLLQARLWGQAAEACTGGGALRGSDESSHDDFDELLRRIDDSSLSAPMIVANRQATLILRPYFSSLSPSSTPSSHWMAAVQEWMIGVPSEYVECLRQRRQEALVVLAHYAVMLHYTSRYWFVGDLGARLIHLITRHLGSYWEAWLEWPNRMIAEQHVMV</sequence>
<dbReference type="InterPro" id="IPR001138">
    <property type="entry name" value="Zn2Cys6_DnaBD"/>
</dbReference>
<dbReference type="EMBL" id="JAGPNK010000014">
    <property type="protein sequence ID" value="KAH7308972.1"/>
    <property type="molecule type" value="Genomic_DNA"/>
</dbReference>
<evidence type="ECO:0000313" key="5">
    <source>
        <dbReference type="Proteomes" id="UP000813444"/>
    </source>
</evidence>
<gene>
    <name evidence="4" type="ORF">B0I35DRAFT_441113</name>
</gene>
<proteinExistence type="predicted"/>
<dbReference type="SUPFAM" id="SSF57701">
    <property type="entry name" value="Zn2/Cys6 DNA-binding domain"/>
    <property type="match status" value="1"/>
</dbReference>
<keyword evidence="5" id="KW-1185">Reference proteome</keyword>
<protein>
    <recommendedName>
        <fullName evidence="3">Zn(2)-C6 fungal-type domain-containing protein</fullName>
    </recommendedName>
</protein>
<evidence type="ECO:0000256" key="2">
    <source>
        <dbReference type="SAM" id="MobiDB-lite"/>
    </source>
</evidence>
<comment type="caution">
    <text evidence="4">The sequence shown here is derived from an EMBL/GenBank/DDBJ whole genome shotgun (WGS) entry which is preliminary data.</text>
</comment>
<accession>A0A8K0SLF8</accession>
<evidence type="ECO:0000256" key="1">
    <source>
        <dbReference type="ARBA" id="ARBA00023242"/>
    </source>
</evidence>
<reference evidence="4" key="1">
    <citation type="journal article" date="2021" name="Nat. Commun.">
        <title>Genetic determinants of endophytism in the Arabidopsis root mycobiome.</title>
        <authorList>
            <person name="Mesny F."/>
            <person name="Miyauchi S."/>
            <person name="Thiergart T."/>
            <person name="Pickel B."/>
            <person name="Atanasova L."/>
            <person name="Karlsson M."/>
            <person name="Huettel B."/>
            <person name="Barry K.W."/>
            <person name="Haridas S."/>
            <person name="Chen C."/>
            <person name="Bauer D."/>
            <person name="Andreopoulos W."/>
            <person name="Pangilinan J."/>
            <person name="LaButti K."/>
            <person name="Riley R."/>
            <person name="Lipzen A."/>
            <person name="Clum A."/>
            <person name="Drula E."/>
            <person name="Henrissat B."/>
            <person name="Kohler A."/>
            <person name="Grigoriev I.V."/>
            <person name="Martin F.M."/>
            <person name="Hacquard S."/>
        </authorList>
    </citation>
    <scope>NUCLEOTIDE SEQUENCE</scope>
    <source>
        <strain evidence="4">MPI-CAGE-CH-0235</strain>
    </source>
</reference>
<dbReference type="PROSITE" id="PS00463">
    <property type="entry name" value="ZN2_CY6_FUNGAL_1"/>
    <property type="match status" value="1"/>
</dbReference>
<evidence type="ECO:0000259" key="3">
    <source>
        <dbReference type="PROSITE" id="PS50048"/>
    </source>
</evidence>
<evidence type="ECO:0000313" key="4">
    <source>
        <dbReference type="EMBL" id="KAH7308972.1"/>
    </source>
</evidence>
<name>A0A8K0SLF8_9HYPO</name>
<dbReference type="AlphaFoldDB" id="A0A8K0SLF8"/>
<dbReference type="Gene3D" id="4.10.240.10">
    <property type="entry name" value="Zn(2)-C6 fungal-type DNA-binding domain"/>
    <property type="match status" value="1"/>
</dbReference>
<dbReference type="GO" id="GO:0008270">
    <property type="term" value="F:zinc ion binding"/>
    <property type="evidence" value="ECO:0007669"/>
    <property type="project" value="InterPro"/>
</dbReference>
<dbReference type="GO" id="GO:0001228">
    <property type="term" value="F:DNA-binding transcription activator activity, RNA polymerase II-specific"/>
    <property type="evidence" value="ECO:0007669"/>
    <property type="project" value="TreeGrafter"/>
</dbReference>
<dbReference type="Proteomes" id="UP000813444">
    <property type="component" value="Unassembled WGS sequence"/>
</dbReference>
<feature type="compositionally biased region" description="Low complexity" evidence="2">
    <location>
        <begin position="54"/>
        <end position="69"/>
    </location>
</feature>
<organism evidence="4 5">
    <name type="scientific">Stachybotrys elegans</name>
    <dbReference type="NCBI Taxonomy" id="80388"/>
    <lineage>
        <taxon>Eukaryota</taxon>
        <taxon>Fungi</taxon>
        <taxon>Dikarya</taxon>
        <taxon>Ascomycota</taxon>
        <taxon>Pezizomycotina</taxon>
        <taxon>Sordariomycetes</taxon>
        <taxon>Hypocreomycetidae</taxon>
        <taxon>Hypocreales</taxon>
        <taxon>Stachybotryaceae</taxon>
        <taxon>Stachybotrys</taxon>
    </lineage>
</organism>
<keyword evidence="1" id="KW-0539">Nucleus</keyword>
<dbReference type="CDD" id="cd00067">
    <property type="entry name" value="GAL4"/>
    <property type="match status" value="1"/>
</dbReference>
<feature type="region of interest" description="Disordered" evidence="2">
    <location>
        <begin position="54"/>
        <end position="89"/>
    </location>
</feature>
<dbReference type="OrthoDB" id="5350673at2759"/>
<dbReference type="Pfam" id="PF00172">
    <property type="entry name" value="Zn_clus"/>
    <property type="match status" value="1"/>
</dbReference>
<dbReference type="PROSITE" id="PS50048">
    <property type="entry name" value="ZN2_CY6_FUNGAL_2"/>
    <property type="match status" value="1"/>
</dbReference>
<dbReference type="PANTHER" id="PTHR47784">
    <property type="entry name" value="STEROL UPTAKE CONTROL PROTEIN 2"/>
    <property type="match status" value="1"/>
</dbReference>
<dbReference type="InterPro" id="IPR036864">
    <property type="entry name" value="Zn2-C6_fun-type_DNA-bd_sf"/>
</dbReference>
<dbReference type="InterPro" id="IPR053157">
    <property type="entry name" value="Sterol_Uptake_Regulator"/>
</dbReference>
<dbReference type="PANTHER" id="PTHR47784:SF4">
    <property type="entry name" value="ZN(II)2CYS6 TRANSCRIPTION FACTOR (EUROFUNG)"/>
    <property type="match status" value="1"/>
</dbReference>
<dbReference type="SMART" id="SM00066">
    <property type="entry name" value="GAL4"/>
    <property type="match status" value="1"/>
</dbReference>